<accession>A0A8T1GDY7</accession>
<evidence type="ECO:0000313" key="3">
    <source>
        <dbReference type="EMBL" id="KAG2950945.1"/>
    </source>
</evidence>
<dbReference type="EMBL" id="RCMI01000623">
    <property type="protein sequence ID" value="KAG2903292.1"/>
    <property type="molecule type" value="Genomic_DNA"/>
</dbReference>
<dbReference type="AlphaFoldDB" id="A0A8T1GDY7"/>
<dbReference type="EMBL" id="RCML01000056">
    <property type="protein sequence ID" value="KAG2994759.1"/>
    <property type="molecule type" value="Genomic_DNA"/>
</dbReference>
<dbReference type="Proteomes" id="UP000697107">
    <property type="component" value="Unassembled WGS sequence"/>
</dbReference>
<organism evidence="4 5">
    <name type="scientific">Phytophthora cactorum</name>
    <dbReference type="NCBI Taxonomy" id="29920"/>
    <lineage>
        <taxon>Eukaryota</taxon>
        <taxon>Sar</taxon>
        <taxon>Stramenopiles</taxon>
        <taxon>Oomycota</taxon>
        <taxon>Peronosporomycetes</taxon>
        <taxon>Peronosporales</taxon>
        <taxon>Peronosporaceae</taxon>
        <taxon>Phytophthora</taxon>
    </lineage>
</organism>
<dbReference type="Proteomes" id="UP000774804">
    <property type="component" value="Unassembled WGS sequence"/>
</dbReference>
<sequence>MAAGWLRVKAEAFIHIRLPVRSAQLQDEKWTPLLQLGGHGLARAGWPRQTSPEHLDKQSMVMRPRVVIHGLMVSSLHELV</sequence>
<dbReference type="Proteomes" id="UP000736787">
    <property type="component" value="Unassembled WGS sequence"/>
</dbReference>
<reference evidence="4" key="1">
    <citation type="submission" date="2018-10" db="EMBL/GenBank/DDBJ databases">
        <title>Effector identification in a new, highly contiguous assembly of the strawberry crown rot pathogen Phytophthora cactorum.</title>
        <authorList>
            <person name="Armitage A.D."/>
            <person name="Nellist C.F."/>
            <person name="Bates H."/>
            <person name="Vickerstaff R.J."/>
            <person name="Harrison R.J."/>
        </authorList>
    </citation>
    <scope>NUCLEOTIDE SEQUENCE</scope>
    <source>
        <strain evidence="1">15-7</strain>
        <strain evidence="2">4032</strain>
        <strain evidence="3">4040</strain>
        <strain evidence="4">P415</strain>
    </source>
</reference>
<evidence type="ECO:0000313" key="5">
    <source>
        <dbReference type="Proteomes" id="UP000697107"/>
    </source>
</evidence>
<dbReference type="Proteomes" id="UP000735874">
    <property type="component" value="Unassembled WGS sequence"/>
</dbReference>
<dbReference type="EMBL" id="RCMG01000065">
    <property type="protein sequence ID" value="KAG2865100.1"/>
    <property type="molecule type" value="Genomic_DNA"/>
</dbReference>
<evidence type="ECO:0000313" key="2">
    <source>
        <dbReference type="EMBL" id="KAG2903292.1"/>
    </source>
</evidence>
<comment type="caution">
    <text evidence="4">The sequence shown here is derived from an EMBL/GenBank/DDBJ whole genome shotgun (WGS) entry which is preliminary data.</text>
</comment>
<name>A0A8T1GDY7_9STRA</name>
<evidence type="ECO:0000313" key="1">
    <source>
        <dbReference type="EMBL" id="KAG2865100.1"/>
    </source>
</evidence>
<proteinExistence type="predicted"/>
<evidence type="ECO:0000313" key="4">
    <source>
        <dbReference type="EMBL" id="KAG2994759.1"/>
    </source>
</evidence>
<protein>
    <submittedName>
        <fullName evidence="4">Uncharacterized protein</fullName>
    </submittedName>
</protein>
<dbReference type="EMBL" id="RCMK01000061">
    <property type="protein sequence ID" value="KAG2950945.1"/>
    <property type="molecule type" value="Genomic_DNA"/>
</dbReference>
<gene>
    <name evidence="1" type="ORF">PC113_g4010</name>
    <name evidence="2" type="ORF">PC115_g15375</name>
    <name evidence="3" type="ORF">PC117_g4017</name>
    <name evidence="4" type="ORF">PC118_g3365</name>
</gene>